<dbReference type="FunFam" id="1.25.40.180:FF:000020">
    <property type="entry name" value="Eukaryotic translation initiation factor subunit"/>
    <property type="match status" value="1"/>
</dbReference>
<feature type="compositionally biased region" description="Low complexity" evidence="8">
    <location>
        <begin position="43"/>
        <end position="57"/>
    </location>
</feature>
<feature type="region of interest" description="Disordered" evidence="8">
    <location>
        <begin position="920"/>
        <end position="964"/>
    </location>
</feature>
<feature type="compositionally biased region" description="Polar residues" evidence="8">
    <location>
        <begin position="929"/>
        <end position="942"/>
    </location>
</feature>
<evidence type="ECO:0000256" key="1">
    <source>
        <dbReference type="ARBA" id="ARBA00004496"/>
    </source>
</evidence>
<dbReference type="InterPro" id="IPR003890">
    <property type="entry name" value="MIF4G-like_typ-3"/>
</dbReference>
<feature type="compositionally biased region" description="Basic and acidic residues" evidence="8">
    <location>
        <begin position="569"/>
        <end position="585"/>
    </location>
</feature>
<feature type="compositionally biased region" description="Basic and acidic residues" evidence="8">
    <location>
        <begin position="458"/>
        <end position="469"/>
    </location>
</feature>
<dbReference type="InterPro" id="IPR016024">
    <property type="entry name" value="ARM-type_fold"/>
</dbReference>
<dbReference type="Gene3D" id="1.25.40.180">
    <property type="match status" value="1"/>
</dbReference>
<dbReference type="Gene3D" id="1.20.970.30">
    <property type="entry name" value="eIF4G, eIF4E-binding domain"/>
    <property type="match status" value="1"/>
</dbReference>
<evidence type="ECO:0000256" key="7">
    <source>
        <dbReference type="ARBA" id="ARBA00022917"/>
    </source>
</evidence>
<feature type="region of interest" description="Disordered" evidence="8">
    <location>
        <begin position="1"/>
        <end position="280"/>
    </location>
</feature>
<dbReference type="GO" id="GO:0003729">
    <property type="term" value="F:mRNA binding"/>
    <property type="evidence" value="ECO:0007669"/>
    <property type="project" value="TreeGrafter"/>
</dbReference>
<evidence type="ECO:0000256" key="6">
    <source>
        <dbReference type="ARBA" id="ARBA00022884"/>
    </source>
</evidence>
<dbReference type="PANTHER" id="PTHR23253:SF9">
    <property type="entry name" value="EUKARYOTIC TRANSLATION INITIATION FACTOR 4 GAMMA 2"/>
    <property type="match status" value="1"/>
</dbReference>
<dbReference type="SMART" id="SM00543">
    <property type="entry name" value="MIF4G"/>
    <property type="match status" value="1"/>
</dbReference>
<reference evidence="10 11" key="1">
    <citation type="submission" date="2015-01" db="EMBL/GenBank/DDBJ databases">
        <title>The Genome Sequence of Ochroconis gallopava CBS43764.</title>
        <authorList>
            <consortium name="The Broad Institute Genomics Platform"/>
            <person name="Cuomo C."/>
            <person name="de Hoog S."/>
            <person name="Gorbushina A."/>
            <person name="Stielow B."/>
            <person name="Teixiera M."/>
            <person name="Abouelleil A."/>
            <person name="Chapman S.B."/>
            <person name="Priest M."/>
            <person name="Young S.K."/>
            <person name="Wortman J."/>
            <person name="Nusbaum C."/>
            <person name="Birren B."/>
        </authorList>
    </citation>
    <scope>NUCLEOTIDE SEQUENCE [LARGE SCALE GENOMIC DNA]</scope>
    <source>
        <strain evidence="10 11">CBS 43764</strain>
    </source>
</reference>
<feature type="compositionally biased region" description="Pro residues" evidence="8">
    <location>
        <begin position="170"/>
        <end position="190"/>
    </location>
</feature>
<organism evidence="10 11">
    <name type="scientific">Verruconis gallopava</name>
    <dbReference type="NCBI Taxonomy" id="253628"/>
    <lineage>
        <taxon>Eukaryota</taxon>
        <taxon>Fungi</taxon>
        <taxon>Dikarya</taxon>
        <taxon>Ascomycota</taxon>
        <taxon>Pezizomycotina</taxon>
        <taxon>Dothideomycetes</taxon>
        <taxon>Pleosporomycetidae</taxon>
        <taxon>Venturiales</taxon>
        <taxon>Sympoventuriaceae</taxon>
        <taxon>Verruconis</taxon>
    </lineage>
</organism>
<feature type="compositionally biased region" description="Pro residues" evidence="8">
    <location>
        <begin position="430"/>
        <end position="440"/>
    </location>
</feature>
<sequence length="1432" mass="150974">MSSTVQSSTAPINAPNKSASSSAAASGTTSSNVRSSYANATKGPQSSPSANPSGGSPAVVGGLALSQHAHSKSASPVNGRPSAPTNAPTGPAIVSSTTGSVHANESHVRAPSVTIPPGAGNSAPNGISTPSRPNISFGSIGASPSPNMSHSTPHMHHSSLSQPYGGPNPARSPSPIPPPAASSGGPPPPSLSSQSAVNFGSLQGADGPEQSLPMRPGIPSGPGTGPQAQHLRRESSQSAHSDNMNRNFIPPNGRGGGGRPPFNGGNQFPGGAPGHSPSMFRTPLAMTNRTPSNAGPAFQHQVVRGANSPFQANRSPAMPPHPQPHMPNMQNGPMPHAYQYPHMQQAPVYMPGYDYQQYPYAQQQGFMPPQMYQQVPHTSMNTPPPPTHFRPQQPYAPGPYQASPGPQSMSRQASQSGDPRPSSSMGHSPGPHPQASPSPGPSQSNFQRPPKSSAVKITKPDGEVVDFKKSVQSPSPATSSKGPAVVSSGGAAPSTPTPPRTTTPSGQHARTESVRVKSAEERKKEFHEAFLKQLKAEEEAEAEKKKKAQEEKEAAAAASSNEPAPEPAASKELEAEAEPKADDGAAKNTSTTSATDAEPVEQGETEEERKKREEEEEMERMIAEMEEAERLEQEREAAYAAKKKAEKEEAERLAAEKAAKEEEEMKRLEREAEEREEARARGKAEGDSDAEAQTLFSQLKKNTMFGPGATGAPASETSTPGSESPMPPPAQPASASKTPTVSAKNKPAALKLETTKAVEPAQPTAGMQALKTARFLEVRNETITYPEGIKSPNPALNKGVKGSGQRYDNAFLLQFRDVFKEKPSVDWDKTIKETVGDGTDSARPQSARTPSMGQGGRSMSGRPSAPQMGVMGNFGASGRTLPPGTSSEQRFQASLGGAGRTSVAGFPGSFPAGRGAPFPMGGAGMARTPSAQSVQGVNSPRNTSHRGKGSRRGGPNPAQEAEAAKKMPLTAGMTIAPLEISQTGWKPMTIGQPAASAAVPGGHLSPEMVQRKVKAALNKMTPEKFDKISSDILAIASQSKDETDGRTLRQVIQLTFEKACDEAHWSSMYAKFCERMLQDMGPEIRDESVKDKHGQVVVGGALFRKYLLNRCQEEFERGWEVNLPERPEGQTEEAAMLSDDYYIAAAAKRRGLGLIQFIGELYKLGMLTLRIMHECVVKLLNFEGTPDEAAIESLVKLLRTIGSTMDADPKGHSMMDTYIDRIQTIMKIEGLPSRMYYMLLDTVDLRRKQWQSKDALKGPKTISEIREEAAAQQAAELERQRSSRGGGSGGRPPVGRGDARSFSGAGGMPPPQYQSSSVGMDDLKKLTRNARPTGSSGGGLGPGSLLSNSRSGSRRGGLGPRVGDESGASSRTNTPPVKDKESTAHVNAYSALAALDGDHPDDVASPPSQHASPVLTKAQPAAAGEASNDAGK</sequence>
<feature type="compositionally biased region" description="Polar residues" evidence="8">
    <location>
        <begin position="83"/>
        <end position="103"/>
    </location>
</feature>
<feature type="compositionally biased region" description="Low complexity" evidence="8">
    <location>
        <begin position="18"/>
        <end position="31"/>
    </location>
</feature>
<feature type="region of interest" description="Disordered" evidence="8">
    <location>
        <begin position="1268"/>
        <end position="1432"/>
    </location>
</feature>
<accession>A0A0D2AP38</accession>
<evidence type="ECO:0000256" key="4">
    <source>
        <dbReference type="ARBA" id="ARBA00022540"/>
    </source>
</evidence>
<comment type="similarity">
    <text evidence="2">Belongs to the eukaryotic initiation factor 4G family.</text>
</comment>
<feature type="compositionally biased region" description="Polar residues" evidence="8">
    <location>
        <begin position="122"/>
        <end position="137"/>
    </location>
</feature>
<feature type="domain" description="MIF4G" evidence="9">
    <location>
        <begin position="1010"/>
        <end position="1249"/>
    </location>
</feature>
<evidence type="ECO:0000256" key="8">
    <source>
        <dbReference type="SAM" id="MobiDB-lite"/>
    </source>
</evidence>
<comment type="subcellular location">
    <subcellularLocation>
        <location evidence="1">Cytoplasm</location>
    </subcellularLocation>
</comment>
<dbReference type="Pfam" id="PF02854">
    <property type="entry name" value="MIF4G"/>
    <property type="match status" value="1"/>
</dbReference>
<dbReference type="HOGENOM" id="CLU_003998_0_0_1"/>
<feature type="region of interest" description="Disordered" evidence="8">
    <location>
        <begin position="373"/>
        <end position="745"/>
    </location>
</feature>
<keyword evidence="3" id="KW-0963">Cytoplasm</keyword>
<dbReference type="Proteomes" id="UP000053259">
    <property type="component" value="Unassembled WGS sequence"/>
</dbReference>
<feature type="compositionally biased region" description="Polar residues" evidence="8">
    <location>
        <begin position="1"/>
        <end position="17"/>
    </location>
</feature>
<dbReference type="GO" id="GO:0010494">
    <property type="term" value="C:cytoplasmic stress granule"/>
    <property type="evidence" value="ECO:0007669"/>
    <property type="project" value="UniProtKB-ARBA"/>
</dbReference>
<keyword evidence="11" id="KW-1185">Reference proteome</keyword>
<feature type="compositionally biased region" description="Low complexity" evidence="8">
    <location>
        <begin position="389"/>
        <end position="408"/>
    </location>
</feature>
<dbReference type="STRING" id="253628.A0A0D2AP38"/>
<dbReference type="SUPFAM" id="SSF48371">
    <property type="entry name" value="ARM repeat"/>
    <property type="match status" value="1"/>
</dbReference>
<evidence type="ECO:0000259" key="9">
    <source>
        <dbReference type="SMART" id="SM00543"/>
    </source>
</evidence>
<dbReference type="VEuPathDB" id="FungiDB:PV09_01346"/>
<feature type="compositionally biased region" description="Polar residues" evidence="8">
    <location>
        <begin position="470"/>
        <end position="481"/>
    </location>
</feature>
<dbReference type="OrthoDB" id="514777at2759"/>
<dbReference type="InterPro" id="IPR036211">
    <property type="entry name" value="eIF4G_eIF4E-bd_sf"/>
</dbReference>
<evidence type="ECO:0000256" key="5">
    <source>
        <dbReference type="ARBA" id="ARBA00022553"/>
    </source>
</evidence>
<dbReference type="PANTHER" id="PTHR23253">
    <property type="entry name" value="EUKARYOTIC TRANSLATION INITIATION FACTOR 4 GAMMA"/>
    <property type="match status" value="1"/>
</dbReference>
<keyword evidence="6" id="KW-0694">RNA-binding</keyword>
<dbReference type="Pfam" id="PF12152">
    <property type="entry name" value="eIF_4G1"/>
    <property type="match status" value="1"/>
</dbReference>
<feature type="compositionally biased region" description="Basic and acidic residues" evidence="8">
    <location>
        <begin position="607"/>
        <end position="686"/>
    </location>
</feature>
<feature type="compositionally biased region" description="Low complexity" evidence="8">
    <location>
        <begin position="143"/>
        <end position="152"/>
    </location>
</feature>
<keyword evidence="5" id="KW-0597">Phosphoprotein</keyword>
<dbReference type="SUPFAM" id="SSF101489">
    <property type="entry name" value="Eukaryotic initiation factor 4f subunit eIF4g, eIF4e-binding domain"/>
    <property type="match status" value="1"/>
</dbReference>
<name>A0A0D2AP38_9PEZI</name>
<dbReference type="GO" id="GO:0016281">
    <property type="term" value="C:eukaryotic translation initiation factor 4F complex"/>
    <property type="evidence" value="ECO:0007669"/>
    <property type="project" value="TreeGrafter"/>
</dbReference>
<feature type="compositionally biased region" description="Low complexity" evidence="8">
    <location>
        <begin position="555"/>
        <end position="568"/>
    </location>
</feature>
<protein>
    <recommendedName>
        <fullName evidence="9">MIF4G domain-containing protein</fullName>
    </recommendedName>
</protein>
<evidence type="ECO:0000256" key="2">
    <source>
        <dbReference type="ARBA" id="ARBA00005775"/>
    </source>
</evidence>
<keyword evidence="4" id="KW-0396">Initiation factor</keyword>
<dbReference type="GeneID" id="27309319"/>
<dbReference type="EMBL" id="KN847531">
    <property type="protein sequence ID" value="KIW08443.1"/>
    <property type="molecule type" value="Genomic_DNA"/>
</dbReference>
<evidence type="ECO:0000256" key="3">
    <source>
        <dbReference type="ARBA" id="ARBA00022490"/>
    </source>
</evidence>
<proteinExistence type="inferred from homology"/>
<feature type="compositionally biased region" description="Low complexity" evidence="8">
    <location>
        <begin position="713"/>
        <end position="724"/>
    </location>
</feature>
<dbReference type="RefSeq" id="XP_016218312.1">
    <property type="nucleotide sequence ID" value="XM_016354217.1"/>
</dbReference>
<keyword evidence="7" id="KW-0648">Protein biosynthesis</keyword>
<evidence type="ECO:0000313" key="11">
    <source>
        <dbReference type="Proteomes" id="UP000053259"/>
    </source>
</evidence>
<feature type="compositionally biased region" description="Basic and acidic residues" evidence="8">
    <location>
        <begin position="509"/>
        <end position="554"/>
    </location>
</feature>
<dbReference type="InParanoid" id="A0A0D2AP38"/>
<gene>
    <name evidence="10" type="ORF">PV09_01346</name>
</gene>
<dbReference type="GO" id="GO:0003743">
    <property type="term" value="F:translation initiation factor activity"/>
    <property type="evidence" value="ECO:0007669"/>
    <property type="project" value="UniProtKB-KW"/>
</dbReference>
<feature type="region of interest" description="Disordered" evidence="8">
    <location>
        <begin position="834"/>
        <end position="865"/>
    </location>
</feature>
<evidence type="ECO:0000313" key="10">
    <source>
        <dbReference type="EMBL" id="KIW08443.1"/>
    </source>
</evidence>
<dbReference type="InterPro" id="IPR022745">
    <property type="entry name" value="eIF4G1_eIF4E-bd"/>
</dbReference>